<name>A0AAN7TRZ8_9PEZI</name>
<evidence type="ECO:0000256" key="1">
    <source>
        <dbReference type="SAM" id="MobiDB-lite"/>
    </source>
</evidence>
<feature type="region of interest" description="Disordered" evidence="1">
    <location>
        <begin position="132"/>
        <end position="256"/>
    </location>
</feature>
<feature type="region of interest" description="Disordered" evidence="1">
    <location>
        <begin position="57"/>
        <end position="94"/>
    </location>
</feature>
<sequence length="284" mass="31335">MATHSNQSHATNQQITITVRLVCGHTFHFSTTSHQILQVLSGRQTIYATCPKCTSAAPKPEPGSAFRHAHVDDDDETRPDTDECAGETGYPTQRVETAEKVADWQNDERSPASMIVGGWRKLMALGGDGVNDSGSWIGGPATHTSRSSSRTQGRPDVVGIDRPPRSPTSGSNDSLPSDHVTGTTYTNSTPTLRRRRRGSSTTSQASRLSTSFTLPPSRLRTNSSERPFTRGSDWSFGRKRPLPRTEQDARRQSRQLLGWRKVLVVEAKSGWRHLERKAKKMKSA</sequence>
<protein>
    <submittedName>
        <fullName evidence="2">Uncharacterized protein</fullName>
    </submittedName>
</protein>
<feature type="compositionally biased region" description="Polar residues" evidence="1">
    <location>
        <begin position="208"/>
        <end position="226"/>
    </location>
</feature>
<feature type="compositionally biased region" description="Polar residues" evidence="1">
    <location>
        <begin position="167"/>
        <end position="185"/>
    </location>
</feature>
<proteinExistence type="predicted"/>
<feature type="compositionally biased region" description="Acidic residues" evidence="1">
    <location>
        <begin position="72"/>
        <end position="85"/>
    </location>
</feature>
<organism evidence="2 3">
    <name type="scientific">Meristemomyces frigidus</name>
    <dbReference type="NCBI Taxonomy" id="1508187"/>
    <lineage>
        <taxon>Eukaryota</taxon>
        <taxon>Fungi</taxon>
        <taxon>Dikarya</taxon>
        <taxon>Ascomycota</taxon>
        <taxon>Pezizomycotina</taxon>
        <taxon>Dothideomycetes</taxon>
        <taxon>Dothideomycetidae</taxon>
        <taxon>Mycosphaerellales</taxon>
        <taxon>Teratosphaeriaceae</taxon>
        <taxon>Meristemomyces</taxon>
    </lineage>
</organism>
<evidence type="ECO:0000313" key="2">
    <source>
        <dbReference type="EMBL" id="KAK5118373.1"/>
    </source>
</evidence>
<comment type="caution">
    <text evidence="2">The sequence shown here is derived from an EMBL/GenBank/DDBJ whole genome shotgun (WGS) entry which is preliminary data.</text>
</comment>
<gene>
    <name evidence="2" type="ORF">LTR62_002887</name>
</gene>
<dbReference type="EMBL" id="JAVRRL010000002">
    <property type="protein sequence ID" value="KAK5118373.1"/>
    <property type="molecule type" value="Genomic_DNA"/>
</dbReference>
<dbReference type="AlphaFoldDB" id="A0AAN7TRZ8"/>
<dbReference type="Proteomes" id="UP001310890">
    <property type="component" value="Unassembled WGS sequence"/>
</dbReference>
<feature type="compositionally biased region" description="Polar residues" evidence="1">
    <location>
        <begin position="142"/>
        <end position="152"/>
    </location>
</feature>
<evidence type="ECO:0000313" key="3">
    <source>
        <dbReference type="Proteomes" id="UP001310890"/>
    </source>
</evidence>
<reference evidence="2" key="1">
    <citation type="submission" date="2023-08" db="EMBL/GenBank/DDBJ databases">
        <title>Black Yeasts Isolated from many extreme environments.</title>
        <authorList>
            <person name="Coleine C."/>
            <person name="Stajich J.E."/>
            <person name="Selbmann L."/>
        </authorList>
    </citation>
    <scope>NUCLEOTIDE SEQUENCE</scope>
    <source>
        <strain evidence="2">CCFEE 5401</strain>
    </source>
</reference>
<accession>A0AAN7TRZ8</accession>